<comment type="caution">
    <text evidence="1">The sequence shown here is derived from an EMBL/GenBank/DDBJ whole genome shotgun (WGS) entry which is preliminary data.</text>
</comment>
<dbReference type="RefSeq" id="WP_381242460.1">
    <property type="nucleotide sequence ID" value="NZ_JBHSKH010000122.1"/>
</dbReference>
<name>A0ABW3XSV6_9ACTN</name>
<evidence type="ECO:0000313" key="1">
    <source>
        <dbReference type="EMBL" id="MFD1312584.1"/>
    </source>
</evidence>
<protein>
    <recommendedName>
        <fullName evidence="3">Small CPxCG-related zinc finger protein</fullName>
    </recommendedName>
</protein>
<evidence type="ECO:0000313" key="2">
    <source>
        <dbReference type="Proteomes" id="UP001597058"/>
    </source>
</evidence>
<keyword evidence="2" id="KW-1185">Reference proteome</keyword>
<gene>
    <name evidence="1" type="ORF">ACFQ5X_43275</name>
</gene>
<evidence type="ECO:0008006" key="3">
    <source>
        <dbReference type="Google" id="ProtNLM"/>
    </source>
</evidence>
<organism evidence="1 2">
    <name type="scientific">Streptomyces kaempferi</name>
    <dbReference type="NCBI Taxonomy" id="333725"/>
    <lineage>
        <taxon>Bacteria</taxon>
        <taxon>Bacillati</taxon>
        <taxon>Actinomycetota</taxon>
        <taxon>Actinomycetes</taxon>
        <taxon>Kitasatosporales</taxon>
        <taxon>Streptomycetaceae</taxon>
        <taxon>Streptomyces</taxon>
    </lineage>
</organism>
<dbReference type="Proteomes" id="UP001597058">
    <property type="component" value="Unassembled WGS sequence"/>
</dbReference>
<proteinExistence type="predicted"/>
<dbReference type="EMBL" id="JBHTMM010000126">
    <property type="protein sequence ID" value="MFD1312584.1"/>
    <property type="molecule type" value="Genomic_DNA"/>
</dbReference>
<sequence>MHTEHVQREYSFACLDCGYGWEGTYDLDITVDEHARITADYRVDGRHIPSPLTSPQCPACESRKIRIMRPGRVASARLHEP</sequence>
<reference evidence="2" key="1">
    <citation type="journal article" date="2019" name="Int. J. Syst. Evol. Microbiol.">
        <title>The Global Catalogue of Microorganisms (GCM) 10K type strain sequencing project: providing services to taxonomists for standard genome sequencing and annotation.</title>
        <authorList>
            <consortium name="The Broad Institute Genomics Platform"/>
            <consortium name="The Broad Institute Genome Sequencing Center for Infectious Disease"/>
            <person name="Wu L."/>
            <person name="Ma J."/>
        </authorList>
    </citation>
    <scope>NUCLEOTIDE SEQUENCE [LARGE SCALE GENOMIC DNA]</scope>
    <source>
        <strain evidence="2">CGMCC 4.7020</strain>
    </source>
</reference>
<accession>A0ABW3XSV6</accession>